<evidence type="ECO:0000313" key="3">
    <source>
        <dbReference type="Proteomes" id="UP000468650"/>
    </source>
</evidence>
<dbReference type="RefSeq" id="WP_151667242.1">
    <property type="nucleotide sequence ID" value="NZ_WBVO01000005.1"/>
</dbReference>
<protein>
    <submittedName>
        <fullName evidence="2">Uncharacterized protein</fullName>
    </submittedName>
</protein>
<feature type="signal peptide" evidence="1">
    <location>
        <begin position="1"/>
        <end position="18"/>
    </location>
</feature>
<proteinExistence type="predicted"/>
<comment type="caution">
    <text evidence="2">The sequence shown here is derived from an EMBL/GenBank/DDBJ whole genome shotgun (WGS) entry which is preliminary data.</text>
</comment>
<keyword evidence="3" id="KW-1185">Reference proteome</keyword>
<organism evidence="2 3">
    <name type="scientific">Phaeocystidibacter luteus</name>
    <dbReference type="NCBI Taxonomy" id="911197"/>
    <lineage>
        <taxon>Bacteria</taxon>
        <taxon>Pseudomonadati</taxon>
        <taxon>Bacteroidota</taxon>
        <taxon>Flavobacteriia</taxon>
        <taxon>Flavobacteriales</taxon>
        <taxon>Phaeocystidibacteraceae</taxon>
        <taxon>Phaeocystidibacter</taxon>
    </lineage>
</organism>
<dbReference type="OrthoDB" id="1236981at2"/>
<sequence length="428" mass="46950">MKFRLYILLLLTSLAGWAQSTDRVDVGVQNYQEHPSGSVSFDLTLECTLGDTVFIGFSDIVFSADWTQFANPTYTVTSLGNATSRSGNTNLSTGWIRRGIQNNEDVLIYTLDPKFIEYQYQFNDNVIALKKNVVVPLVHIEIAGYTGVADPTLAFVETGESNENITNMYGFSTRTPKFETEAVDLRFSDFPSLGSPRLDLTIMLEGPYNSSTGEMSTDLNSQGLLPLNNPYSGAPWNYTGGDSVTSIPNADVVDWVLVEIRESNAANNANSSSVIGTRAAFVLKDGSVVDMDGSSYLEFDNVEFDPSKRQFAVVYHRNHLAIMCADSLDYVDTNPSEPRWECDMTDGLHEIFGGNNGAKLSGGTVAMMMAGDGSSDGNIQNTDKLTTWLPFNGTSGYLYADFNLNGQVQNDDSELLWYDNNGKSSQVP</sequence>
<dbReference type="Proteomes" id="UP000468650">
    <property type="component" value="Unassembled WGS sequence"/>
</dbReference>
<name>A0A6N6RG81_9FLAO</name>
<evidence type="ECO:0000256" key="1">
    <source>
        <dbReference type="SAM" id="SignalP"/>
    </source>
</evidence>
<gene>
    <name evidence="2" type="ORF">F8C67_07635</name>
</gene>
<evidence type="ECO:0000313" key="2">
    <source>
        <dbReference type="EMBL" id="KAB2810098.1"/>
    </source>
</evidence>
<feature type="chain" id="PRO_5026967915" evidence="1">
    <location>
        <begin position="19"/>
        <end position="428"/>
    </location>
</feature>
<reference evidence="2 3" key="1">
    <citation type="submission" date="2019-09" db="EMBL/GenBank/DDBJ databases">
        <title>Genomes of family Cryomorphaceae.</title>
        <authorList>
            <person name="Bowman J.P."/>
        </authorList>
    </citation>
    <scope>NUCLEOTIDE SEQUENCE [LARGE SCALE GENOMIC DNA]</scope>
    <source>
        <strain evidence="2 3">LMG 25704</strain>
    </source>
</reference>
<keyword evidence="1" id="KW-0732">Signal</keyword>
<dbReference type="EMBL" id="WBVO01000005">
    <property type="protein sequence ID" value="KAB2810098.1"/>
    <property type="molecule type" value="Genomic_DNA"/>
</dbReference>
<dbReference type="AlphaFoldDB" id="A0A6N6RG81"/>
<accession>A0A6N6RG81</accession>